<protein>
    <submittedName>
        <fullName evidence="1">Uncharacterized protein</fullName>
    </submittedName>
</protein>
<proteinExistence type="predicted"/>
<reference evidence="1" key="1">
    <citation type="journal article" date="2019" name="Environ. Microbiol.">
        <title>Fungal ecological strategies reflected in gene transcription - a case study of two litter decomposers.</title>
        <authorList>
            <person name="Barbi F."/>
            <person name="Kohler A."/>
            <person name="Barry K."/>
            <person name="Baskaran P."/>
            <person name="Daum C."/>
            <person name="Fauchery L."/>
            <person name="Ihrmark K."/>
            <person name="Kuo A."/>
            <person name="LaButti K."/>
            <person name="Lipzen A."/>
            <person name="Morin E."/>
            <person name="Grigoriev I.V."/>
            <person name="Henrissat B."/>
            <person name="Lindahl B."/>
            <person name="Martin F."/>
        </authorList>
    </citation>
    <scope>NUCLEOTIDE SEQUENCE</scope>
    <source>
        <strain evidence="1">JB14</strain>
    </source>
</reference>
<organism evidence="1 2">
    <name type="scientific">Gymnopus androsaceus JB14</name>
    <dbReference type="NCBI Taxonomy" id="1447944"/>
    <lineage>
        <taxon>Eukaryota</taxon>
        <taxon>Fungi</taxon>
        <taxon>Dikarya</taxon>
        <taxon>Basidiomycota</taxon>
        <taxon>Agaricomycotina</taxon>
        <taxon>Agaricomycetes</taxon>
        <taxon>Agaricomycetidae</taxon>
        <taxon>Agaricales</taxon>
        <taxon>Marasmiineae</taxon>
        <taxon>Omphalotaceae</taxon>
        <taxon>Gymnopus</taxon>
    </lineage>
</organism>
<dbReference type="Proteomes" id="UP000799118">
    <property type="component" value="Unassembled WGS sequence"/>
</dbReference>
<evidence type="ECO:0000313" key="1">
    <source>
        <dbReference type="EMBL" id="KAE9401736.1"/>
    </source>
</evidence>
<gene>
    <name evidence="1" type="ORF">BT96DRAFT_782726</name>
</gene>
<accession>A0A6A4HU72</accession>
<feature type="non-terminal residue" evidence="1">
    <location>
        <position position="1"/>
    </location>
</feature>
<dbReference type="OrthoDB" id="3261136at2759"/>
<feature type="non-terminal residue" evidence="1">
    <location>
        <position position="92"/>
    </location>
</feature>
<keyword evidence="2" id="KW-1185">Reference proteome</keyword>
<dbReference type="EMBL" id="ML769443">
    <property type="protein sequence ID" value="KAE9401736.1"/>
    <property type="molecule type" value="Genomic_DNA"/>
</dbReference>
<dbReference type="AlphaFoldDB" id="A0A6A4HU72"/>
<evidence type="ECO:0000313" key="2">
    <source>
        <dbReference type="Proteomes" id="UP000799118"/>
    </source>
</evidence>
<sequence length="92" mass="10695">LDISVLHSSPPSKRNFRMTDWDKFKEIILDKLNLIPPPQEITSRAQMNTAVDDLTAAIQKTINKVVPINKPCPSSRRWWTHELSQMKKTQNR</sequence>
<name>A0A6A4HU72_9AGAR</name>